<reference evidence="1 2" key="1">
    <citation type="submission" date="2024-06" db="EMBL/GenBank/DDBJ databases">
        <title>The Natural Products Discovery Center: Release of the First 8490 Sequenced Strains for Exploring Actinobacteria Biosynthetic Diversity.</title>
        <authorList>
            <person name="Kalkreuter E."/>
            <person name="Kautsar S.A."/>
            <person name="Yang D."/>
            <person name="Bader C.D."/>
            <person name="Teijaro C.N."/>
            <person name="Fluegel L."/>
            <person name="Davis C.M."/>
            <person name="Simpson J.R."/>
            <person name="Lauterbach L."/>
            <person name="Steele A.D."/>
            <person name="Gui C."/>
            <person name="Meng S."/>
            <person name="Li G."/>
            <person name="Viehrig K."/>
            <person name="Ye F."/>
            <person name="Su P."/>
            <person name="Kiefer A.F."/>
            <person name="Nichols A."/>
            <person name="Cepeda A.J."/>
            <person name="Yan W."/>
            <person name="Fan B."/>
            <person name="Jiang Y."/>
            <person name="Adhikari A."/>
            <person name="Zheng C.-J."/>
            <person name="Schuster L."/>
            <person name="Cowan T.M."/>
            <person name="Smanski M.J."/>
            <person name="Chevrette M.G."/>
            <person name="De Carvalho L.P.S."/>
            <person name="Shen B."/>
        </authorList>
    </citation>
    <scope>NUCLEOTIDE SEQUENCE [LARGE SCALE GENOMIC DNA]</scope>
    <source>
        <strain evidence="1 2">NPDC049344</strain>
    </source>
</reference>
<proteinExistence type="predicted"/>
<sequence>MAWDEWEQSKAAVASRADTTQMRLNQLPAEGSAGQDLVVHDDVLGKLGDMARSLRNGLSTHGDHARVATFEASNDLFNNGLDMGAGLLEVHDAWNTKLATLKEACGHISNHLDYSRSVHAKTERKIELDMKALDGTLMTASRISDLLK</sequence>
<accession>A0ABV3I1U3</accession>
<dbReference type="RefSeq" id="WP_364599926.1">
    <property type="nucleotide sequence ID" value="NZ_JBFAQK010000059.1"/>
</dbReference>
<organism evidence="1 2">
    <name type="scientific">Streptomyces kurssanovii</name>
    <dbReference type="NCBI Taxonomy" id="67312"/>
    <lineage>
        <taxon>Bacteria</taxon>
        <taxon>Bacillati</taxon>
        <taxon>Actinomycetota</taxon>
        <taxon>Actinomycetes</taxon>
        <taxon>Kitasatosporales</taxon>
        <taxon>Streptomycetaceae</taxon>
        <taxon>Streptomyces</taxon>
    </lineage>
</organism>
<gene>
    <name evidence="1" type="ORF">AB0K36_28885</name>
</gene>
<evidence type="ECO:0000313" key="1">
    <source>
        <dbReference type="EMBL" id="MEV4684777.1"/>
    </source>
</evidence>
<keyword evidence="2" id="KW-1185">Reference proteome</keyword>
<comment type="caution">
    <text evidence="1">The sequence shown here is derived from an EMBL/GenBank/DDBJ whole genome shotgun (WGS) entry which is preliminary data.</text>
</comment>
<evidence type="ECO:0008006" key="3">
    <source>
        <dbReference type="Google" id="ProtNLM"/>
    </source>
</evidence>
<protein>
    <recommendedName>
        <fullName evidence="3">AG1 protein</fullName>
    </recommendedName>
</protein>
<dbReference type="EMBL" id="JBFAQK010000059">
    <property type="protein sequence ID" value="MEV4684777.1"/>
    <property type="molecule type" value="Genomic_DNA"/>
</dbReference>
<evidence type="ECO:0000313" key="2">
    <source>
        <dbReference type="Proteomes" id="UP001552521"/>
    </source>
</evidence>
<dbReference type="Proteomes" id="UP001552521">
    <property type="component" value="Unassembled WGS sequence"/>
</dbReference>
<name>A0ABV3I1U3_9ACTN</name>